<dbReference type="Gene3D" id="3.40.50.300">
    <property type="entry name" value="P-loop containing nucleotide triphosphate hydrolases"/>
    <property type="match status" value="1"/>
</dbReference>
<evidence type="ECO:0000313" key="2">
    <source>
        <dbReference type="Proteomes" id="UP000242696"/>
    </source>
</evidence>
<keyword evidence="2" id="KW-1185">Reference proteome</keyword>
<evidence type="ECO:0000313" key="1">
    <source>
        <dbReference type="EMBL" id="AUG72341.1"/>
    </source>
</evidence>
<dbReference type="RefSeq" id="YP_009447852.1">
    <property type="nucleotide sequence ID" value="NC_036579.1"/>
</dbReference>
<reference evidence="1" key="1">
    <citation type="journal article" date="2018" name="Arch. Virol.">
        <title>Complete genome sequence and analysis of ictalurid herpesvirus 2.</title>
        <authorList>
            <person name="Borzak R."/>
            <person name="Haluk T."/>
            <person name="Bartha D."/>
            <person name="Doszpoly A."/>
        </authorList>
    </citation>
    <scope>NUCLEOTIDE SEQUENCE</scope>
    <source>
        <strain evidence="1">760/94</strain>
    </source>
</reference>
<dbReference type="KEGG" id="vg:35414672"/>
<protein>
    <submittedName>
        <fullName evidence="1">ORF25</fullName>
    </submittedName>
</protein>
<organism evidence="1">
    <name type="scientific">black bullhead herpesvirus</name>
    <dbReference type="NCBI Taxonomy" id="508441"/>
    <lineage>
        <taxon>Viruses</taxon>
        <taxon>Duplodnaviria</taxon>
        <taxon>Heunggongvirae</taxon>
        <taxon>Peploviricota</taxon>
        <taxon>Herviviricetes</taxon>
        <taxon>Herpesvirales</taxon>
        <taxon>Alloherpesviridae</taxon>
        <taxon>Ictavirus</taxon>
        <taxon>Ictavirus ictaluridallo2</taxon>
    </lineage>
</organism>
<accession>A0A2H5AJL5</accession>
<name>A0A2H5AJL5_9VIRU</name>
<sequence>MDDQKDVITLAPPEAPRKMSPQLKDYAGFVQTEWVRGVLNYWMMEPRGGAVVLSGDAGCGKSHALRELVERVRELGLEECLNMTATTHKAVGVLDYPDCSTYQSSLMYNLDMCQATFDEFKTLFDGRLGHAIDMWERIVRNRRSLVTARKGHECESLNTRCTTCVSIMREALNTSGRMIPFFPGRTIFVIDEYGILSELSLKKILYALSKFTFDDQGYLLIFTGSVSQLPSPESPQIWQTELFNRMINHTYSLFINFRVDDVEYADAMNMFQFNIVTRPALEILTDREIGDLAYDPEYRDEVTRVFNGNRERDSYNQRYGVMMEKRGAEKRVLTPIITNRGGSDRCSFKELIEYISTAAPKIFSKNNRGVRTVYLGGSVFVLPEQQKHTLIGFAEGDEHVILERDGYEIYMDRIVNHYKNWTVVYWPIFPVAAINTYSAQGETMDHVIYAPPEKNYQMSSIKASAYVACTRVRNRNCLEISCNSFAKRVGRTQMFPTNLLLHKKEIEMGYVRKK</sequence>
<dbReference type="EMBL" id="MG271984">
    <property type="protein sequence ID" value="AUG72341.1"/>
    <property type="molecule type" value="Genomic_DNA"/>
</dbReference>
<dbReference type="Proteomes" id="UP000242696">
    <property type="component" value="Segment"/>
</dbReference>
<dbReference type="SUPFAM" id="SSF52540">
    <property type="entry name" value="P-loop containing nucleoside triphosphate hydrolases"/>
    <property type="match status" value="2"/>
</dbReference>
<dbReference type="OrthoDB" id="3503at10239"/>
<proteinExistence type="predicted"/>
<dbReference type="InterPro" id="IPR027417">
    <property type="entry name" value="P-loop_NTPase"/>
</dbReference>
<dbReference type="GeneID" id="35414672"/>